<dbReference type="Pfam" id="PF09678">
    <property type="entry name" value="Caa3_CtaG"/>
    <property type="match status" value="1"/>
</dbReference>
<dbReference type="InterPro" id="IPR019108">
    <property type="entry name" value="Caa3_assmbl_CtaG-rel"/>
</dbReference>
<feature type="transmembrane region" description="Helical" evidence="7">
    <location>
        <begin position="563"/>
        <end position="582"/>
    </location>
</feature>
<feature type="transmembrane region" description="Helical" evidence="7">
    <location>
        <begin position="395"/>
        <end position="414"/>
    </location>
</feature>
<sequence>MTSPPGRRGSIAAGPIAAVVATAAAVLLLALWFGGAGPRPAIEGLPSPGVLTTRGLPVARLVLDVCAAATVGVLLASVVLMPARAGAVRTGKTTTIPSRTSRSRTGSADAGDAEGAASRRLARAAAAWAAGWALSAAVTEVLTLSDFLGLPAGQALRSGALYVFLVNIPQGQAFALVAVAAAAVAAGALLPGGRAWRAVLLAVAILAVLPPAYVGHSASAADHNLAVLSLMAHVTAVVLWTGGLYALVAHLRAAPGLAVAVSRFSTLALGCFAAAAASGALNAWVRLGALPPLWQSRYGLLVLAKIAALAVLGWFGWRHRRATIEALRSGTSRAPFVRLAAGEVTVMAGTVALAVALGRSAPPAGEAQHQHDALGYALPPFTPGTLVTDLRPDPIALILLAAAAAAYLSGVRRLRADGAGWPAGRTVSWLAGLLVLAYATSGGVAAYAPAMFSAHAAQYALLGAVGPALLAAGAPLTLWRLAHPGPDALDGPAARTLSHPVAALALYALPYPALYLTGLFAFAQPSLALRLAAQTVVVVTGVIFFVVTAGVDPLPRAIRPQVRAWMLIGAIAVRAWTGLAVLTGPGQAPQWYAALGLPWAPDPAADQRTGALLGTGAEVAVLAALLALLLARLFAARRRTAAAPVPATSRRV</sequence>
<dbReference type="EMBL" id="VYTZ01000005">
    <property type="protein sequence ID" value="KAA9378079.1"/>
    <property type="molecule type" value="Genomic_DNA"/>
</dbReference>
<evidence type="ECO:0000256" key="3">
    <source>
        <dbReference type="ARBA" id="ARBA00022692"/>
    </source>
</evidence>
<evidence type="ECO:0000313" key="9">
    <source>
        <dbReference type="EMBL" id="KAA9378079.1"/>
    </source>
</evidence>
<feature type="transmembrane region" description="Helical" evidence="7">
    <location>
        <begin position="170"/>
        <end position="190"/>
    </location>
</feature>
<keyword evidence="5 7" id="KW-0472">Membrane</keyword>
<feature type="compositionally biased region" description="Low complexity" evidence="6">
    <location>
        <begin position="93"/>
        <end position="112"/>
    </location>
</feature>
<feature type="transmembrane region" description="Helical" evidence="7">
    <location>
        <begin position="61"/>
        <end position="83"/>
    </location>
</feature>
<dbReference type="GO" id="GO:0006825">
    <property type="term" value="P:copper ion transport"/>
    <property type="evidence" value="ECO:0007669"/>
    <property type="project" value="InterPro"/>
</dbReference>
<accession>A0A5J5K106</accession>
<dbReference type="GO" id="GO:0005886">
    <property type="term" value="C:plasma membrane"/>
    <property type="evidence" value="ECO:0007669"/>
    <property type="project" value="UniProtKB-SubCell"/>
</dbReference>
<feature type="transmembrane region" description="Helical" evidence="7">
    <location>
        <begin position="225"/>
        <end position="248"/>
    </location>
</feature>
<proteinExistence type="predicted"/>
<feature type="transmembrane region" description="Helical" evidence="7">
    <location>
        <begin position="125"/>
        <end position="150"/>
    </location>
</feature>
<evidence type="ECO:0000256" key="1">
    <source>
        <dbReference type="ARBA" id="ARBA00004651"/>
    </source>
</evidence>
<comment type="caution">
    <text evidence="9">The sequence shown here is derived from an EMBL/GenBank/DDBJ whole genome shotgun (WGS) entry which is preliminary data.</text>
</comment>
<dbReference type="PANTHER" id="PTHR34820">
    <property type="entry name" value="INNER MEMBRANE PROTEIN YEBZ"/>
    <property type="match status" value="1"/>
</dbReference>
<evidence type="ECO:0000256" key="5">
    <source>
        <dbReference type="ARBA" id="ARBA00023136"/>
    </source>
</evidence>
<feature type="transmembrane region" description="Helical" evidence="7">
    <location>
        <begin position="459"/>
        <end position="481"/>
    </location>
</feature>
<feature type="transmembrane region" description="Helical" evidence="7">
    <location>
        <begin position="611"/>
        <end position="631"/>
    </location>
</feature>
<feature type="transmembrane region" description="Helical" evidence="7">
    <location>
        <begin position="336"/>
        <end position="357"/>
    </location>
</feature>
<name>A0A5J5K106_9ACTN</name>
<feature type="transmembrane region" description="Helical" evidence="7">
    <location>
        <begin position="426"/>
        <end position="447"/>
    </location>
</feature>
<dbReference type="AlphaFoldDB" id="A0A5J5K106"/>
<gene>
    <name evidence="9" type="ORF">F5972_14290</name>
</gene>
<feature type="transmembrane region" description="Helical" evidence="7">
    <location>
        <begin position="195"/>
        <end position="213"/>
    </location>
</feature>
<feature type="region of interest" description="Disordered" evidence="6">
    <location>
        <begin position="91"/>
        <end position="112"/>
    </location>
</feature>
<feature type="transmembrane region" description="Helical" evidence="7">
    <location>
        <begin position="529"/>
        <end position="551"/>
    </location>
</feature>
<evidence type="ECO:0000256" key="7">
    <source>
        <dbReference type="SAM" id="Phobius"/>
    </source>
</evidence>
<organism evidence="9 10">
    <name type="scientific">Microbispora cellulosiformans</name>
    <dbReference type="NCBI Taxonomy" id="2614688"/>
    <lineage>
        <taxon>Bacteria</taxon>
        <taxon>Bacillati</taxon>
        <taxon>Actinomycetota</taxon>
        <taxon>Actinomycetes</taxon>
        <taxon>Streptosporangiales</taxon>
        <taxon>Streptosporangiaceae</taxon>
        <taxon>Microbispora</taxon>
    </lineage>
</organism>
<evidence type="ECO:0000256" key="6">
    <source>
        <dbReference type="SAM" id="MobiDB-lite"/>
    </source>
</evidence>
<comment type="subcellular location">
    <subcellularLocation>
        <location evidence="1">Cell membrane</location>
        <topology evidence="1">Multi-pass membrane protein</topology>
    </subcellularLocation>
</comment>
<dbReference type="InterPro" id="IPR032694">
    <property type="entry name" value="CopC/D"/>
</dbReference>
<keyword evidence="3 7" id="KW-0812">Transmembrane</keyword>
<feature type="transmembrane region" description="Helical" evidence="7">
    <location>
        <begin position="297"/>
        <end position="315"/>
    </location>
</feature>
<feature type="transmembrane region" description="Helical" evidence="7">
    <location>
        <begin position="260"/>
        <end position="285"/>
    </location>
</feature>
<keyword evidence="4 7" id="KW-1133">Transmembrane helix</keyword>
<reference evidence="9 10" key="1">
    <citation type="submission" date="2019-09" db="EMBL/GenBank/DDBJ databases">
        <title>Screening of Novel Bioactive Compounds from Soil-Associated.</title>
        <authorList>
            <person name="Gong X."/>
        </authorList>
    </citation>
    <scope>NUCLEOTIDE SEQUENCE [LARGE SCALE GENOMIC DNA]</scope>
    <source>
        <strain evidence="9 10">Gxj-6</strain>
    </source>
</reference>
<dbReference type="Proteomes" id="UP000327011">
    <property type="component" value="Unassembled WGS sequence"/>
</dbReference>
<feature type="transmembrane region" description="Helical" evidence="7">
    <location>
        <begin position="501"/>
        <end position="523"/>
    </location>
</feature>
<feature type="transmembrane region" description="Helical" evidence="7">
    <location>
        <begin position="12"/>
        <end position="33"/>
    </location>
</feature>
<dbReference type="PANTHER" id="PTHR34820:SF4">
    <property type="entry name" value="INNER MEMBRANE PROTEIN YEBZ"/>
    <property type="match status" value="1"/>
</dbReference>
<feature type="domain" description="Copper resistance protein D" evidence="8">
    <location>
        <begin position="260"/>
        <end position="357"/>
    </location>
</feature>
<evidence type="ECO:0000259" key="8">
    <source>
        <dbReference type="Pfam" id="PF05425"/>
    </source>
</evidence>
<keyword evidence="10" id="KW-1185">Reference proteome</keyword>
<evidence type="ECO:0000313" key="10">
    <source>
        <dbReference type="Proteomes" id="UP000327011"/>
    </source>
</evidence>
<dbReference type="Pfam" id="PF05425">
    <property type="entry name" value="CopD"/>
    <property type="match status" value="1"/>
</dbReference>
<protein>
    <submittedName>
        <fullName evidence="9">Bifunctional copper resistance protein CopD/cytochrome c oxidase assembly protein</fullName>
    </submittedName>
</protein>
<evidence type="ECO:0000256" key="2">
    <source>
        <dbReference type="ARBA" id="ARBA00022475"/>
    </source>
</evidence>
<dbReference type="InterPro" id="IPR008457">
    <property type="entry name" value="Cu-R_CopD_dom"/>
</dbReference>
<keyword evidence="2" id="KW-1003">Cell membrane</keyword>
<evidence type="ECO:0000256" key="4">
    <source>
        <dbReference type="ARBA" id="ARBA00022989"/>
    </source>
</evidence>
<dbReference type="RefSeq" id="WP_150933994.1">
    <property type="nucleotide sequence ID" value="NZ_VYTZ01000005.1"/>
</dbReference>